<evidence type="ECO:0000256" key="6">
    <source>
        <dbReference type="ARBA" id="ARBA00022989"/>
    </source>
</evidence>
<feature type="transmembrane region" description="Helical" evidence="8">
    <location>
        <begin position="226"/>
        <end position="246"/>
    </location>
</feature>
<protein>
    <submittedName>
        <fullName evidence="10">Type II secretion system protein F</fullName>
    </submittedName>
</protein>
<evidence type="ECO:0000313" key="10">
    <source>
        <dbReference type="EMBL" id="QDV29311.1"/>
    </source>
</evidence>
<evidence type="ECO:0000256" key="2">
    <source>
        <dbReference type="ARBA" id="ARBA00005745"/>
    </source>
</evidence>
<dbReference type="InterPro" id="IPR018076">
    <property type="entry name" value="T2SS_GspF_dom"/>
</dbReference>
<dbReference type="InterPro" id="IPR042094">
    <property type="entry name" value="T2SS_GspF_sf"/>
</dbReference>
<dbReference type="KEGG" id="peh:Spb1_11910"/>
<keyword evidence="5 8" id="KW-0812">Transmembrane</keyword>
<dbReference type="InterPro" id="IPR003004">
    <property type="entry name" value="GspF/PilC"/>
</dbReference>
<dbReference type="OrthoDB" id="9805682at2"/>
<evidence type="ECO:0000256" key="3">
    <source>
        <dbReference type="ARBA" id="ARBA00022475"/>
    </source>
</evidence>
<evidence type="ECO:0000256" key="5">
    <source>
        <dbReference type="ARBA" id="ARBA00022692"/>
    </source>
</evidence>
<dbReference type="PANTHER" id="PTHR30012:SF0">
    <property type="entry name" value="TYPE II SECRETION SYSTEM PROTEIN F-RELATED"/>
    <property type="match status" value="1"/>
</dbReference>
<dbReference type="Proteomes" id="UP000315349">
    <property type="component" value="Chromosome"/>
</dbReference>
<keyword evidence="6 8" id="KW-1133">Transmembrane helix</keyword>
<name>A0A518GLH9_9PLAN</name>
<dbReference type="Gene3D" id="1.20.81.30">
    <property type="entry name" value="Type II secretion system (T2SS), domain F"/>
    <property type="match status" value="2"/>
</dbReference>
<dbReference type="PRINTS" id="PR00812">
    <property type="entry name" value="BCTERIALGSPF"/>
</dbReference>
<gene>
    <name evidence="10" type="primary">epsF_4</name>
    <name evidence="10" type="ORF">Spb1_11910</name>
</gene>
<feature type="domain" description="Type II secretion system protein GspF" evidence="9">
    <location>
        <begin position="277"/>
        <end position="398"/>
    </location>
</feature>
<comment type="subcellular location">
    <subcellularLocation>
        <location evidence="1">Cell inner membrane</location>
        <topology evidence="1">Multi-pass membrane protein</topology>
    </subcellularLocation>
</comment>
<keyword evidence="4" id="KW-0997">Cell inner membrane</keyword>
<evidence type="ECO:0000256" key="8">
    <source>
        <dbReference type="SAM" id="Phobius"/>
    </source>
</evidence>
<evidence type="ECO:0000256" key="7">
    <source>
        <dbReference type="ARBA" id="ARBA00023136"/>
    </source>
</evidence>
<keyword evidence="7 8" id="KW-0472">Membrane</keyword>
<dbReference type="EMBL" id="CP036299">
    <property type="protein sequence ID" value="QDV29311.1"/>
    <property type="molecule type" value="Genomic_DNA"/>
</dbReference>
<organism evidence="10 11">
    <name type="scientific">Planctopirus ephydatiae</name>
    <dbReference type="NCBI Taxonomy" id="2528019"/>
    <lineage>
        <taxon>Bacteria</taxon>
        <taxon>Pseudomonadati</taxon>
        <taxon>Planctomycetota</taxon>
        <taxon>Planctomycetia</taxon>
        <taxon>Planctomycetales</taxon>
        <taxon>Planctomycetaceae</taxon>
        <taxon>Planctopirus</taxon>
    </lineage>
</organism>
<keyword evidence="11" id="KW-1185">Reference proteome</keyword>
<comment type="similarity">
    <text evidence="2">Belongs to the GSP F family.</text>
</comment>
<evidence type="ECO:0000256" key="4">
    <source>
        <dbReference type="ARBA" id="ARBA00022519"/>
    </source>
</evidence>
<proteinExistence type="inferred from homology"/>
<evidence type="ECO:0000313" key="11">
    <source>
        <dbReference type="Proteomes" id="UP000315349"/>
    </source>
</evidence>
<dbReference type="FunFam" id="1.20.81.30:FF:000001">
    <property type="entry name" value="Type II secretion system protein F"/>
    <property type="match status" value="2"/>
</dbReference>
<feature type="transmembrane region" description="Helical" evidence="8">
    <location>
        <begin position="379"/>
        <end position="400"/>
    </location>
</feature>
<evidence type="ECO:0000256" key="1">
    <source>
        <dbReference type="ARBA" id="ARBA00004429"/>
    </source>
</evidence>
<feature type="transmembrane region" description="Helical" evidence="8">
    <location>
        <begin position="173"/>
        <end position="195"/>
    </location>
</feature>
<accession>A0A518GLH9</accession>
<reference evidence="10 11" key="1">
    <citation type="submission" date="2019-02" db="EMBL/GenBank/DDBJ databases">
        <title>Deep-cultivation of Planctomycetes and their phenomic and genomic characterization uncovers novel biology.</title>
        <authorList>
            <person name="Wiegand S."/>
            <person name="Jogler M."/>
            <person name="Boedeker C."/>
            <person name="Pinto D."/>
            <person name="Vollmers J."/>
            <person name="Rivas-Marin E."/>
            <person name="Kohn T."/>
            <person name="Peeters S.H."/>
            <person name="Heuer A."/>
            <person name="Rast P."/>
            <person name="Oberbeckmann S."/>
            <person name="Bunk B."/>
            <person name="Jeske O."/>
            <person name="Meyerdierks A."/>
            <person name="Storesund J.E."/>
            <person name="Kallscheuer N."/>
            <person name="Luecker S."/>
            <person name="Lage O.M."/>
            <person name="Pohl T."/>
            <person name="Merkel B.J."/>
            <person name="Hornburger P."/>
            <person name="Mueller R.-W."/>
            <person name="Bruemmer F."/>
            <person name="Labrenz M."/>
            <person name="Spormann A.M."/>
            <person name="Op den Camp H."/>
            <person name="Overmann J."/>
            <person name="Amann R."/>
            <person name="Jetten M.S.M."/>
            <person name="Mascher T."/>
            <person name="Medema M.H."/>
            <person name="Devos D.P."/>
            <person name="Kaster A.-K."/>
            <person name="Ovreas L."/>
            <person name="Rohde M."/>
            <person name="Galperin M.Y."/>
            <person name="Jogler C."/>
        </authorList>
    </citation>
    <scope>NUCLEOTIDE SEQUENCE [LARGE SCALE GENOMIC DNA]</scope>
    <source>
        <strain evidence="10 11">Spb1</strain>
    </source>
</reference>
<dbReference type="PANTHER" id="PTHR30012">
    <property type="entry name" value="GENERAL SECRETION PATHWAY PROTEIN"/>
    <property type="match status" value="1"/>
</dbReference>
<dbReference type="GO" id="GO:0015628">
    <property type="term" value="P:protein secretion by the type II secretion system"/>
    <property type="evidence" value="ECO:0007669"/>
    <property type="project" value="TreeGrafter"/>
</dbReference>
<feature type="domain" description="Type II secretion system protein GspF" evidence="9">
    <location>
        <begin position="74"/>
        <end position="196"/>
    </location>
</feature>
<dbReference type="Pfam" id="PF00482">
    <property type="entry name" value="T2SSF"/>
    <property type="match status" value="2"/>
</dbReference>
<dbReference type="GO" id="GO:0005886">
    <property type="term" value="C:plasma membrane"/>
    <property type="evidence" value="ECO:0007669"/>
    <property type="project" value="UniProtKB-SubCell"/>
</dbReference>
<evidence type="ECO:0000259" key="9">
    <source>
        <dbReference type="Pfam" id="PF00482"/>
    </source>
</evidence>
<dbReference type="AlphaFoldDB" id="A0A518GLH9"/>
<sequence>MDLVPVMSTFTYTARDIQGTTHSGSVEAETLAMAVRQLKTDGLYPVQLVESAVSLQLKPWLTRKPRQTDIVSMTSQLAVVVDAGVALSVALEGLASQAVSPALKQMLTTIEDRVKSGDDFSTALSEFPRSFDARYINLVKAGEATGHLGPILSRLAEQLQQESETRQRVQGAMMYPAAMLLMCVGACIFLLTYVFPKIAPMFAGRGIELPTATRILLTVSNSLTGYWWAWILGVMALVAANAYLLSKDWGQRLRDRLMLQLPILGPLVRKTILARIARTLSATVSAGVPVLPALELAAKVAGNRIFQDAMDDVALHVTSGQSIAQIMATNPVFPKSVVQMIAAGEQTGQLGTVLGKLSDHYDREVAVSIKSATSLIEPIMVAVMGLVIGTIALGMLLPIFKLSTHH</sequence>
<keyword evidence="3" id="KW-1003">Cell membrane</keyword>